<dbReference type="AlphaFoldDB" id="A0A502FSE4"/>
<dbReference type="Proteomes" id="UP000317663">
    <property type="component" value="Unassembled WGS sequence"/>
</dbReference>
<sequence length="152" mass="16048">MSIELVEVVRSGFRECVHRGSAVILGADGEVVVGLGEIHTPIYPRSANKPLQAVAALRNGFAPTGPEELAVASSSHAGEADHIELVAALLARYQLGVDQLQCPSDLPGNELARAELIAAGELPSPIYMTCSGKHSAMLATCVVNDWPLETYM</sequence>
<dbReference type="PANTHER" id="PTHR42110">
    <property type="entry name" value="L-ASPARAGINASE, PUTATIVE (AFU_ORTHOLOGUE AFUA_3G11890)-RELATED"/>
    <property type="match status" value="1"/>
</dbReference>
<accession>A0A502FSE4</accession>
<proteinExistence type="predicted"/>
<feature type="non-terminal residue" evidence="1">
    <location>
        <position position="152"/>
    </location>
</feature>
<evidence type="ECO:0000313" key="1">
    <source>
        <dbReference type="EMBL" id="TPG52341.1"/>
    </source>
</evidence>
<keyword evidence="2" id="KW-1185">Reference proteome</keyword>
<evidence type="ECO:0000313" key="2">
    <source>
        <dbReference type="Proteomes" id="UP000317663"/>
    </source>
</evidence>
<dbReference type="RefSeq" id="WP_140476150.1">
    <property type="nucleotide sequence ID" value="NZ_RCZD01000033.1"/>
</dbReference>
<name>A0A502FSE4_9GAMM</name>
<dbReference type="PANTHER" id="PTHR42110:SF1">
    <property type="entry name" value="L-ASPARAGINASE, PUTATIVE (AFU_ORTHOLOGUE AFUA_3G11890)-RELATED"/>
    <property type="match status" value="1"/>
</dbReference>
<protein>
    <submittedName>
        <fullName evidence="1">Asparaginase</fullName>
    </submittedName>
</protein>
<comment type="caution">
    <text evidence="1">The sequence shown here is derived from an EMBL/GenBank/DDBJ whole genome shotgun (WGS) entry which is preliminary data.</text>
</comment>
<gene>
    <name evidence="1" type="ORF">EAH77_25200</name>
</gene>
<organism evidence="1 2">
    <name type="scientific">Ewingella americana</name>
    <dbReference type="NCBI Taxonomy" id="41202"/>
    <lineage>
        <taxon>Bacteria</taxon>
        <taxon>Pseudomonadati</taxon>
        <taxon>Pseudomonadota</taxon>
        <taxon>Gammaproteobacteria</taxon>
        <taxon>Enterobacterales</taxon>
        <taxon>Yersiniaceae</taxon>
        <taxon>Ewingella</taxon>
    </lineage>
</organism>
<dbReference type="Pfam" id="PF06089">
    <property type="entry name" value="Asparaginase_II"/>
    <property type="match status" value="1"/>
</dbReference>
<dbReference type="EMBL" id="RCZD01000033">
    <property type="protein sequence ID" value="TPG52341.1"/>
    <property type="molecule type" value="Genomic_DNA"/>
</dbReference>
<reference evidence="1 2" key="1">
    <citation type="journal article" date="2019" name="Environ. Microbiol.">
        <title>Species interactions and distinct microbial communities in high Arctic permafrost affected cryosols are associated with the CH4 and CO2 gas fluxes.</title>
        <authorList>
            <person name="Altshuler I."/>
            <person name="Hamel J."/>
            <person name="Turney S."/>
            <person name="Magnuson E."/>
            <person name="Levesque R."/>
            <person name="Greer C."/>
            <person name="Whyte L.G."/>
        </authorList>
    </citation>
    <scope>NUCLEOTIDE SEQUENCE [LARGE SCALE GENOMIC DNA]</scope>
    <source>
        <strain evidence="1 2">E4</strain>
    </source>
</reference>
<dbReference type="InterPro" id="IPR010349">
    <property type="entry name" value="Asparaginase_II"/>
</dbReference>